<organism evidence="2 3">
    <name type="scientific">Cryphonectria parasitica (strain ATCC 38755 / EP155)</name>
    <dbReference type="NCBI Taxonomy" id="660469"/>
    <lineage>
        <taxon>Eukaryota</taxon>
        <taxon>Fungi</taxon>
        <taxon>Dikarya</taxon>
        <taxon>Ascomycota</taxon>
        <taxon>Pezizomycotina</taxon>
        <taxon>Sordariomycetes</taxon>
        <taxon>Sordariomycetidae</taxon>
        <taxon>Diaporthales</taxon>
        <taxon>Cryphonectriaceae</taxon>
        <taxon>Cryphonectria-Endothia species complex</taxon>
        <taxon>Cryphonectria</taxon>
    </lineage>
</organism>
<sequence length="59" mass="6153">MVTTALLPLSCAAPLAVGRVSVLSPSCGGCGTRFKTGLASLVERRKFCLEVVSETVNKK</sequence>
<evidence type="ECO:0000313" key="3">
    <source>
        <dbReference type="Proteomes" id="UP000803844"/>
    </source>
</evidence>
<dbReference type="RefSeq" id="XP_040780216.1">
    <property type="nucleotide sequence ID" value="XM_040919483.1"/>
</dbReference>
<feature type="chain" id="PRO_5040108559" description="Secreted protein" evidence="1">
    <location>
        <begin position="19"/>
        <end position="59"/>
    </location>
</feature>
<keyword evidence="1" id="KW-0732">Signal</keyword>
<dbReference type="AlphaFoldDB" id="A0A9P4YA49"/>
<evidence type="ECO:0000256" key="1">
    <source>
        <dbReference type="SAM" id="SignalP"/>
    </source>
</evidence>
<gene>
    <name evidence="2" type="ORF">M406DRAFT_321230</name>
</gene>
<dbReference type="Proteomes" id="UP000803844">
    <property type="component" value="Unassembled WGS sequence"/>
</dbReference>
<dbReference type="GeneID" id="63836612"/>
<feature type="signal peptide" evidence="1">
    <location>
        <begin position="1"/>
        <end position="18"/>
    </location>
</feature>
<dbReference type="EMBL" id="MU032345">
    <property type="protein sequence ID" value="KAF3769255.1"/>
    <property type="molecule type" value="Genomic_DNA"/>
</dbReference>
<proteinExistence type="predicted"/>
<protein>
    <recommendedName>
        <fullName evidence="4">Secreted protein</fullName>
    </recommendedName>
</protein>
<reference evidence="2" key="1">
    <citation type="journal article" date="2020" name="Phytopathology">
        <title>Genome sequence of the chestnut blight fungus Cryphonectria parasitica EP155: A fundamental resource for an archetypical invasive plant pathogen.</title>
        <authorList>
            <person name="Crouch J.A."/>
            <person name="Dawe A."/>
            <person name="Aerts A."/>
            <person name="Barry K."/>
            <person name="Churchill A.C.L."/>
            <person name="Grimwood J."/>
            <person name="Hillman B."/>
            <person name="Milgroom M.G."/>
            <person name="Pangilinan J."/>
            <person name="Smith M."/>
            <person name="Salamov A."/>
            <person name="Schmutz J."/>
            <person name="Yadav J."/>
            <person name="Grigoriev I.V."/>
            <person name="Nuss D."/>
        </authorList>
    </citation>
    <scope>NUCLEOTIDE SEQUENCE</scope>
    <source>
        <strain evidence="2">EP155</strain>
    </source>
</reference>
<evidence type="ECO:0000313" key="2">
    <source>
        <dbReference type="EMBL" id="KAF3769255.1"/>
    </source>
</evidence>
<name>A0A9P4YA49_CRYP1</name>
<keyword evidence="3" id="KW-1185">Reference proteome</keyword>
<accession>A0A9P4YA49</accession>
<evidence type="ECO:0008006" key="4">
    <source>
        <dbReference type="Google" id="ProtNLM"/>
    </source>
</evidence>
<comment type="caution">
    <text evidence="2">The sequence shown here is derived from an EMBL/GenBank/DDBJ whole genome shotgun (WGS) entry which is preliminary data.</text>
</comment>